<dbReference type="Proteomes" id="UP000036951">
    <property type="component" value="Unassembled WGS sequence"/>
</dbReference>
<dbReference type="PANTHER" id="PTHR34985">
    <property type="entry name" value="SLR0554 PROTEIN"/>
    <property type="match status" value="1"/>
</dbReference>
<reference evidence="3 4" key="1">
    <citation type="submission" date="2015-06" db="EMBL/GenBank/DDBJ databases">
        <title>Prevotella sp. 109, sp. nov., a novel member of the family Prevotellaceae isolated from human faeces.</title>
        <authorList>
            <person name="Shkoporov A.N."/>
            <person name="Chaplin A.V."/>
            <person name="Kafarskaia L.I."/>
            <person name="Efimov B.A."/>
        </authorList>
    </citation>
    <scope>NUCLEOTIDE SEQUENCE [LARGE SCALE GENOMIC DNA]</scope>
    <source>
        <strain evidence="3 4">109</strain>
    </source>
</reference>
<evidence type="ECO:0000313" key="3">
    <source>
        <dbReference type="EMBL" id="KOO67274.1"/>
    </source>
</evidence>
<gene>
    <name evidence="3" type="ORF">ACU52_13110</name>
</gene>
<feature type="domain" description="Virulence-associated protein E-like" evidence="1">
    <location>
        <begin position="416"/>
        <end position="602"/>
    </location>
</feature>
<organism evidence="3 4">
    <name type="scientific">Xylanibacter rarus</name>
    <dbReference type="NCBI Taxonomy" id="1676614"/>
    <lineage>
        <taxon>Bacteria</taxon>
        <taxon>Pseudomonadati</taxon>
        <taxon>Bacteroidota</taxon>
        <taxon>Bacteroidia</taxon>
        <taxon>Bacteroidales</taxon>
        <taxon>Prevotellaceae</taxon>
        <taxon>Xylanibacter</taxon>
    </lineage>
</organism>
<evidence type="ECO:0000259" key="1">
    <source>
        <dbReference type="Pfam" id="PF05272"/>
    </source>
</evidence>
<dbReference type="InterPro" id="IPR007936">
    <property type="entry name" value="VapE-like_dom"/>
</dbReference>
<evidence type="ECO:0000259" key="2">
    <source>
        <dbReference type="Pfam" id="PF08800"/>
    </source>
</evidence>
<dbReference type="Pfam" id="PF05272">
    <property type="entry name" value="VapE-like_dom"/>
    <property type="match status" value="1"/>
</dbReference>
<evidence type="ECO:0000313" key="4">
    <source>
        <dbReference type="Proteomes" id="UP000036951"/>
    </source>
</evidence>
<protein>
    <submittedName>
        <fullName evidence="3">Uncharacterized protein</fullName>
    </submittedName>
</protein>
<proteinExistence type="predicted"/>
<dbReference type="PANTHER" id="PTHR34985:SF1">
    <property type="entry name" value="SLR0554 PROTEIN"/>
    <property type="match status" value="1"/>
</dbReference>
<dbReference type="AlphaFoldDB" id="A0A8E1UQ56"/>
<dbReference type="Pfam" id="PF08800">
    <property type="entry name" value="BT4734-like_N"/>
    <property type="match status" value="1"/>
</dbReference>
<dbReference type="EMBL" id="LFQU01000037">
    <property type="protein sequence ID" value="KOO67274.1"/>
    <property type="molecule type" value="Genomic_DNA"/>
</dbReference>
<name>A0A8E1UQ56_9BACT</name>
<keyword evidence="4" id="KW-1185">Reference proteome</keyword>
<comment type="caution">
    <text evidence="3">The sequence shown here is derived from an EMBL/GenBank/DDBJ whole genome shotgun (WGS) entry which is preliminary data.</text>
</comment>
<accession>A0A8E1UQ56</accession>
<sequence length="682" mass="78488">MYSQECRSIEWQEIFNIVTTGTLAENTEKYRYYKSCKLEDDAQKIKKHMPAFTPAVICDGGRRPENFVCLTGVGMCDFDHVADVESARKTLTDDGHAMMVYKTISGNGLRVLFRYEVKGTRQTDKMTTNEMSTIYGAAFKTGNEYFARLLGCEADGQCKNLGRLSVICHDAEATLNTNSEPIAIELPEKKAAAKKGTDRKYHTTLERAVRAVEKQLEREGVRYCKGSYNRYVSKAGYYLNRLGVNEDEATQWAVERFSDYDSTSVRAIMKSCFAHTAEHASMMVQKIEKSDANDRAKGVDITAIEKFLDEHAAFRFNVITRKTEYKTEGSDRWLEVTDRLENSLWSAMNKAGLHVRSIDLHNVILSDYVAEWNPFKEYFDNLPEWDGTTDHIGTLTAMVHVRKGDLWDDTEDPQGLFDMCFRKWLVAMVASLLDKEVVNNVIMVLIGRQGIYKTTFFNYLLPEELRPYFYTKTNSDTMTKDDRLSLAEYAIICLEEIDSMRTPELNQLKALVTTKTINERAAYSRYKENRAHIASFCGTGNNMQFLTDQTGNRRWLPFEADYIDDPRTVRYDYQGIYSQALALWRSGMAYWFNGSEINTMARHIKSFEVPNVEEELIVTYYRLPLENEPYKLVNATNIIEHINIFIKRALSTIKVGVAMKKLGFKQKTTSRGRMYMVVEREK</sequence>
<dbReference type="InterPro" id="IPR014907">
    <property type="entry name" value="BT4734-like_N"/>
</dbReference>
<feature type="domain" description="BT4734-like N-terminal" evidence="2">
    <location>
        <begin position="45"/>
        <end position="173"/>
    </location>
</feature>